<dbReference type="SUPFAM" id="SSF53756">
    <property type="entry name" value="UDP-Glycosyltransferase/glycogen phosphorylase"/>
    <property type="match status" value="1"/>
</dbReference>
<dbReference type="OrthoDB" id="9778733at2"/>
<keyword evidence="3" id="KW-1185">Reference proteome</keyword>
<dbReference type="PANTHER" id="PTHR44809">
    <property type="match status" value="1"/>
</dbReference>
<dbReference type="InterPro" id="IPR011990">
    <property type="entry name" value="TPR-like_helical_dom_sf"/>
</dbReference>
<dbReference type="Proteomes" id="UP000214646">
    <property type="component" value="Unassembled WGS sequence"/>
</dbReference>
<dbReference type="Gene3D" id="3.40.50.2000">
    <property type="entry name" value="Glycogen Phosphorylase B"/>
    <property type="match status" value="1"/>
</dbReference>
<sequence>MISIAAPPAARNGTHAPPDAVADLLARARAGATGDAHLFALFAELAREFDRPDLRSEFLARAGGDPTPPRPAAKVTDDHQSAAAAAAARGGRLIRANQLAEAEAAFRESVRLDPTVATAHCDLGVVLGRLGRPAEAEAAFQVAVRLDPTGATGYANLGSACLDQKKFVEAEAAFRQGVHLKPTDANAHYLVGTALEARGQSGPAEAAYRDALRHDPTLADAHFRLGELLARARRLPEAETAFREAVLRKPKHARAWGGLGQVLENQNRPAEAEPFCREAVRLGPKLPEAHNNLGVVLAALTRPAEAEACYREAVRLRPTFASAHSNLGNALRVQGRLADAEAALREAVRLRPKASEAHNNLGIVLVQGGRTDEGVREYDEAIRLRPDYPEAHLNRALVLLADGDFARGWPDYEWRWKMRHITPPAHPGPRWDGGPLDGKTILVYAEQGLGDTLHFIRYASLVKARGGTVVVECPPPLAALVATCPGVDRVVPTGTPLPPFDTHISLLSIPGLVGVPPAAQPAPAPYFRPPPDRVAHWRDELNAVAGFRVGIAWQGSKSHRGDRQRSVPLTRFADLAGVPGVRLCSLQKGDGADQLTAAPPAAGILDLGARTAAGMEDVAAVLSTLDLLVTVDTALAHLAGALGRPVWVALPFAADWRWLRHRPDTPWYPSMRLFRQPAVGDWDTVFEQMRVELDTAVRAKGPPSEDHSPARDG</sequence>
<dbReference type="PROSITE" id="PS50005">
    <property type="entry name" value="TPR"/>
    <property type="match status" value="6"/>
</dbReference>
<dbReference type="PROSITE" id="PS50293">
    <property type="entry name" value="TPR_REGION"/>
    <property type="match status" value="1"/>
</dbReference>
<dbReference type="InterPro" id="IPR019734">
    <property type="entry name" value="TPR_rpt"/>
</dbReference>
<dbReference type="Pfam" id="PF13414">
    <property type="entry name" value="TPR_11"/>
    <property type="match status" value="1"/>
</dbReference>
<feature type="repeat" description="TPR" evidence="1">
    <location>
        <begin position="321"/>
        <end position="354"/>
    </location>
</feature>
<dbReference type="Pfam" id="PF01075">
    <property type="entry name" value="Glyco_transf_9"/>
    <property type="match status" value="1"/>
</dbReference>
<name>A0A225E0F4_9BACT</name>
<comment type="caution">
    <text evidence="2">The sequence shown here is derived from an EMBL/GenBank/DDBJ whole genome shotgun (WGS) entry which is preliminary data.</text>
</comment>
<dbReference type="InterPro" id="IPR002201">
    <property type="entry name" value="Glyco_trans_9"/>
</dbReference>
<feature type="repeat" description="TPR" evidence="1">
    <location>
        <begin position="355"/>
        <end position="388"/>
    </location>
</feature>
<dbReference type="Gene3D" id="1.25.40.10">
    <property type="entry name" value="Tetratricopeptide repeat domain"/>
    <property type="match status" value="5"/>
</dbReference>
<dbReference type="Pfam" id="PF13432">
    <property type="entry name" value="TPR_16"/>
    <property type="match status" value="3"/>
</dbReference>
<dbReference type="EMBL" id="NIDE01000005">
    <property type="protein sequence ID" value="OWK41827.1"/>
    <property type="molecule type" value="Genomic_DNA"/>
</dbReference>
<evidence type="ECO:0000256" key="1">
    <source>
        <dbReference type="PROSITE-ProRule" id="PRU00339"/>
    </source>
</evidence>
<dbReference type="InterPro" id="IPR052943">
    <property type="entry name" value="TMTC_O-mannosyl-trnsfr"/>
</dbReference>
<dbReference type="AlphaFoldDB" id="A0A225E0F4"/>
<keyword evidence="1" id="KW-0802">TPR repeat</keyword>
<dbReference type="SMART" id="SM00028">
    <property type="entry name" value="TPR"/>
    <property type="match status" value="9"/>
</dbReference>
<proteinExistence type="predicted"/>
<protein>
    <submittedName>
        <fullName evidence="2">TPR domain protein, putative component of TonB system</fullName>
    </submittedName>
</protein>
<dbReference type="RefSeq" id="WP_088255066.1">
    <property type="nucleotide sequence ID" value="NZ_NIDE01000005.1"/>
</dbReference>
<accession>A0A225E0F4</accession>
<dbReference type="SUPFAM" id="SSF48452">
    <property type="entry name" value="TPR-like"/>
    <property type="match status" value="1"/>
</dbReference>
<feature type="repeat" description="TPR" evidence="1">
    <location>
        <begin position="117"/>
        <end position="150"/>
    </location>
</feature>
<gene>
    <name evidence="2" type="ORF">FRUB_03905</name>
</gene>
<feature type="repeat" description="TPR" evidence="1">
    <location>
        <begin position="219"/>
        <end position="252"/>
    </location>
</feature>
<organism evidence="2 3">
    <name type="scientific">Fimbriiglobus ruber</name>
    <dbReference type="NCBI Taxonomy" id="1908690"/>
    <lineage>
        <taxon>Bacteria</taxon>
        <taxon>Pseudomonadati</taxon>
        <taxon>Planctomycetota</taxon>
        <taxon>Planctomycetia</taxon>
        <taxon>Gemmatales</taxon>
        <taxon>Gemmataceae</taxon>
        <taxon>Fimbriiglobus</taxon>
    </lineage>
</organism>
<feature type="repeat" description="TPR" evidence="1">
    <location>
        <begin position="287"/>
        <end position="320"/>
    </location>
</feature>
<reference evidence="3" key="1">
    <citation type="submission" date="2017-06" db="EMBL/GenBank/DDBJ databases">
        <title>Genome analysis of Fimbriiglobus ruber SP5, the first member of the order Planctomycetales with confirmed chitinolytic capability.</title>
        <authorList>
            <person name="Ravin N.V."/>
            <person name="Rakitin A.L."/>
            <person name="Ivanova A.A."/>
            <person name="Beletsky A.V."/>
            <person name="Kulichevskaya I.S."/>
            <person name="Mardanov A.V."/>
            <person name="Dedysh S.N."/>
        </authorList>
    </citation>
    <scope>NUCLEOTIDE SEQUENCE [LARGE SCALE GENOMIC DNA]</scope>
    <source>
        <strain evidence="3">SP5</strain>
    </source>
</reference>
<dbReference type="PANTHER" id="PTHR44809:SF1">
    <property type="entry name" value="PROTEIN O-MANNOSYL-TRANSFERASE TMTC1"/>
    <property type="match status" value="1"/>
</dbReference>
<evidence type="ECO:0000313" key="3">
    <source>
        <dbReference type="Proteomes" id="UP000214646"/>
    </source>
</evidence>
<feature type="repeat" description="TPR" evidence="1">
    <location>
        <begin position="151"/>
        <end position="184"/>
    </location>
</feature>
<evidence type="ECO:0000313" key="2">
    <source>
        <dbReference type="EMBL" id="OWK41827.1"/>
    </source>
</evidence>
<dbReference type="GO" id="GO:0016757">
    <property type="term" value="F:glycosyltransferase activity"/>
    <property type="evidence" value="ECO:0007669"/>
    <property type="project" value="InterPro"/>
</dbReference>